<keyword evidence="2" id="KW-0812">Transmembrane</keyword>
<evidence type="ECO:0000313" key="4">
    <source>
        <dbReference type="Proteomes" id="UP000813824"/>
    </source>
</evidence>
<feature type="transmembrane region" description="Helical" evidence="2">
    <location>
        <begin position="175"/>
        <end position="196"/>
    </location>
</feature>
<dbReference type="Proteomes" id="UP000813824">
    <property type="component" value="Unassembled WGS sequence"/>
</dbReference>
<protein>
    <submittedName>
        <fullName evidence="3">Uncharacterized protein</fullName>
    </submittedName>
</protein>
<proteinExistence type="predicted"/>
<feature type="transmembrane region" description="Helical" evidence="2">
    <location>
        <begin position="216"/>
        <end position="239"/>
    </location>
</feature>
<dbReference type="OrthoDB" id="2756618at2759"/>
<feature type="compositionally biased region" description="Basic and acidic residues" evidence="1">
    <location>
        <begin position="340"/>
        <end position="350"/>
    </location>
</feature>
<feature type="transmembrane region" description="Helical" evidence="2">
    <location>
        <begin position="107"/>
        <end position="127"/>
    </location>
</feature>
<feature type="region of interest" description="Disordered" evidence="1">
    <location>
        <begin position="326"/>
        <end position="350"/>
    </location>
</feature>
<reference evidence="3" key="1">
    <citation type="journal article" date="2021" name="New Phytol.">
        <title>Evolutionary innovations through gain and loss of genes in the ectomycorrhizal Boletales.</title>
        <authorList>
            <person name="Wu G."/>
            <person name="Miyauchi S."/>
            <person name="Morin E."/>
            <person name="Kuo A."/>
            <person name="Drula E."/>
            <person name="Varga T."/>
            <person name="Kohler A."/>
            <person name="Feng B."/>
            <person name="Cao Y."/>
            <person name="Lipzen A."/>
            <person name="Daum C."/>
            <person name="Hundley H."/>
            <person name="Pangilinan J."/>
            <person name="Johnson J."/>
            <person name="Barry K."/>
            <person name="LaButti K."/>
            <person name="Ng V."/>
            <person name="Ahrendt S."/>
            <person name="Min B."/>
            <person name="Choi I.G."/>
            <person name="Park H."/>
            <person name="Plett J.M."/>
            <person name="Magnuson J."/>
            <person name="Spatafora J.W."/>
            <person name="Nagy L.G."/>
            <person name="Henrissat B."/>
            <person name="Grigoriev I.V."/>
            <person name="Yang Z.L."/>
            <person name="Xu J."/>
            <person name="Martin F.M."/>
        </authorList>
    </citation>
    <scope>NUCLEOTIDE SEQUENCE</scope>
    <source>
        <strain evidence="3">KKN 215</strain>
    </source>
</reference>
<evidence type="ECO:0000256" key="2">
    <source>
        <dbReference type="SAM" id="Phobius"/>
    </source>
</evidence>
<evidence type="ECO:0000313" key="3">
    <source>
        <dbReference type="EMBL" id="KAH8106730.1"/>
    </source>
</evidence>
<keyword evidence="2" id="KW-1133">Transmembrane helix</keyword>
<evidence type="ECO:0000256" key="1">
    <source>
        <dbReference type="SAM" id="MobiDB-lite"/>
    </source>
</evidence>
<feature type="transmembrane region" description="Helical" evidence="2">
    <location>
        <begin position="134"/>
        <end position="155"/>
    </location>
</feature>
<feature type="transmembrane region" description="Helical" evidence="2">
    <location>
        <begin position="16"/>
        <end position="38"/>
    </location>
</feature>
<sequence length="350" mass="39460">MPPESSQLSWDKTYLIAAWIETLVYGFFLCLFFATIYVHFQIRKSRDIHSLIMFGVGVVFFVLATIHLGMNCYRLVRGYVDFATVEGGAARYLSELAPWDHVFKDTIYATTEILGDAVSIYRCWVVWDRSWKVIVLPTILLIVSIISGYTVIGLYTTIQTDNTVFDGRLTSWVTTFYSVVVIQSGMSTGLMMYRIWQAEKRTSAYRTGRSPLRPILWILLESAALLVVVELVLLLLYSAQFNSQYLLLEPITPIVGITFTSITLRITLSKKREEQASVSMKTQSLNFGIVRGRPEDSVSAFTNSASARHIAISITRDVEATCDAHDGHRDVDGSSYDSKTFVDGDTKEQV</sequence>
<keyword evidence="4" id="KW-1185">Reference proteome</keyword>
<comment type="caution">
    <text evidence="3">The sequence shown here is derived from an EMBL/GenBank/DDBJ whole genome shotgun (WGS) entry which is preliminary data.</text>
</comment>
<organism evidence="3 4">
    <name type="scientific">Cristinia sonorae</name>
    <dbReference type="NCBI Taxonomy" id="1940300"/>
    <lineage>
        <taxon>Eukaryota</taxon>
        <taxon>Fungi</taxon>
        <taxon>Dikarya</taxon>
        <taxon>Basidiomycota</taxon>
        <taxon>Agaricomycotina</taxon>
        <taxon>Agaricomycetes</taxon>
        <taxon>Agaricomycetidae</taxon>
        <taxon>Agaricales</taxon>
        <taxon>Pleurotineae</taxon>
        <taxon>Stephanosporaceae</taxon>
        <taxon>Cristinia</taxon>
    </lineage>
</organism>
<feature type="transmembrane region" description="Helical" evidence="2">
    <location>
        <begin position="251"/>
        <end position="268"/>
    </location>
</feature>
<dbReference type="EMBL" id="JAEVFJ010000002">
    <property type="protein sequence ID" value="KAH8106730.1"/>
    <property type="molecule type" value="Genomic_DNA"/>
</dbReference>
<keyword evidence="2" id="KW-0472">Membrane</keyword>
<feature type="transmembrane region" description="Helical" evidence="2">
    <location>
        <begin position="50"/>
        <end position="70"/>
    </location>
</feature>
<dbReference type="AlphaFoldDB" id="A0A8K0UXT0"/>
<accession>A0A8K0UXT0</accession>
<gene>
    <name evidence="3" type="ORF">BXZ70DRAFT_914849</name>
</gene>
<name>A0A8K0UXT0_9AGAR</name>